<proteinExistence type="predicted"/>
<sequence>MGACIDRLPALLSCVTEVDTLGSVGALADDQQSELGSIRRSSSRLTTSAIERLSQEDTEREKKKRLQDYLKSSEAILQPKEYSSAEKETALRKYGLTRARTDDKGRTEGAPQSVAAQKQGSKITSLSAPTGPIGRFRLPTSTNPIDSPPTNPTVSSISRTPLHGKVPEKGTPEWKALVTSKSKKLLEDLESSNKEEDSESLPIQMSQAYHEYLAPYKGQQSLKQAVERLISKDSLLPHDIVDLGPSPPEGWRRFVLKPLIWENVEGIVHAIQEIIDKMISLIPDKPEGYQGYRIDRTGDLMNSLQTSHDVVLLCSSWTVIRIRLRRGVRFIEKYRLLSENEEVSSPVTTSLSVYGHFDPDANPYQRIKEYYARVPSMNEGKIIDEKHAEEVMGKELEEIILIDRRNKEAFPHQSEKPFAFPYMYHEGSMDPVSAEHVLKRLTGPPSFLLSDDQERTFGQSPIFSSTSSSHSEKEVRSSLIANQTAIPASQSSTSAQMVVPKFRPPLEFFEGAPGSSTLPPKASHPTKMQTFSSNGRHTVLIVLPIPNVGPNDSDRTP</sequence>
<keyword evidence="3" id="KW-1185">Reference proteome</keyword>
<comment type="caution">
    <text evidence="2">The sequence shown here is derived from an EMBL/GenBank/DDBJ whole genome shotgun (WGS) entry which is preliminary data.</text>
</comment>
<evidence type="ECO:0000256" key="1">
    <source>
        <dbReference type="SAM" id="MobiDB-lite"/>
    </source>
</evidence>
<organism evidence="2 3">
    <name type="scientific">Meripilus lineatus</name>
    <dbReference type="NCBI Taxonomy" id="2056292"/>
    <lineage>
        <taxon>Eukaryota</taxon>
        <taxon>Fungi</taxon>
        <taxon>Dikarya</taxon>
        <taxon>Basidiomycota</taxon>
        <taxon>Agaricomycotina</taxon>
        <taxon>Agaricomycetes</taxon>
        <taxon>Polyporales</taxon>
        <taxon>Meripilaceae</taxon>
        <taxon>Meripilus</taxon>
    </lineage>
</organism>
<accession>A0AAD5UNJ1</accession>
<dbReference type="Proteomes" id="UP001212997">
    <property type="component" value="Unassembled WGS sequence"/>
</dbReference>
<feature type="region of interest" description="Disordered" evidence="1">
    <location>
        <begin position="80"/>
        <end position="174"/>
    </location>
</feature>
<dbReference type="AlphaFoldDB" id="A0AAD5UNJ1"/>
<evidence type="ECO:0000313" key="3">
    <source>
        <dbReference type="Proteomes" id="UP001212997"/>
    </source>
</evidence>
<evidence type="ECO:0000313" key="2">
    <source>
        <dbReference type="EMBL" id="KAJ3473073.1"/>
    </source>
</evidence>
<gene>
    <name evidence="2" type="ORF">NLI96_g13145</name>
</gene>
<feature type="region of interest" description="Disordered" evidence="1">
    <location>
        <begin position="30"/>
        <end position="66"/>
    </location>
</feature>
<protein>
    <submittedName>
        <fullName evidence="2">Uncharacterized protein</fullName>
    </submittedName>
</protein>
<feature type="compositionally biased region" description="Polar residues" evidence="1">
    <location>
        <begin position="114"/>
        <end position="128"/>
    </location>
</feature>
<reference evidence="2" key="1">
    <citation type="submission" date="2022-07" db="EMBL/GenBank/DDBJ databases">
        <title>Genome Sequence of Physisporinus lineatus.</title>
        <authorList>
            <person name="Buettner E."/>
        </authorList>
    </citation>
    <scope>NUCLEOTIDE SEQUENCE</scope>
    <source>
        <strain evidence="2">VT162</strain>
    </source>
</reference>
<name>A0AAD5UNJ1_9APHY</name>
<dbReference type="EMBL" id="JANAWD010001580">
    <property type="protein sequence ID" value="KAJ3473073.1"/>
    <property type="molecule type" value="Genomic_DNA"/>
</dbReference>